<dbReference type="OrthoDB" id="3731736at2"/>
<name>A0A2A9CNG2_9ACTN</name>
<comment type="caution">
    <text evidence="3">The sequence shown here is derived from an EMBL/GenBank/DDBJ whole genome shotgun (WGS) entry which is preliminary data.</text>
</comment>
<dbReference type="RefSeq" id="WP_098459240.1">
    <property type="nucleotide sequence ID" value="NZ_PDJC01000001.1"/>
</dbReference>
<keyword evidence="4" id="KW-1185">Reference proteome</keyword>
<proteinExistence type="predicted"/>
<accession>A0A2A9CNG2</accession>
<gene>
    <name evidence="3" type="ORF">ATK74_0145</name>
</gene>
<reference evidence="3 4" key="1">
    <citation type="submission" date="2017-10" db="EMBL/GenBank/DDBJ databases">
        <title>Sequencing the genomes of 1000 actinobacteria strains.</title>
        <authorList>
            <person name="Klenk H.-P."/>
        </authorList>
    </citation>
    <scope>NUCLEOTIDE SEQUENCE [LARGE SCALE GENOMIC DNA]</scope>
    <source>
        <strain evidence="3 4">DSM 15597</strain>
    </source>
</reference>
<keyword evidence="2" id="KW-1133">Transmembrane helix</keyword>
<feature type="region of interest" description="Disordered" evidence="1">
    <location>
        <begin position="1"/>
        <end position="33"/>
    </location>
</feature>
<evidence type="ECO:0000256" key="1">
    <source>
        <dbReference type="SAM" id="MobiDB-lite"/>
    </source>
</evidence>
<sequence length="220" mass="23234">MDAEEKVAEASAWTEPASMGPSPSTDAAVPDQPAPRAEIATLVAAPASAELGDLDPTTGEPVRPISVAVGATLSWLSVAASAASLLWTYWVAVDHFAQASWLTAQFPTEPGALLRVGLMAGLTVAVLLAMIANTIVGFYAWTGYRWTRIAGLIGAGLSVLLLLGGRLGWAAIPLAVAGAGLLWLPSARRYFDAWWRLRHPSVAYAPPTQNVQYGPLARYR</sequence>
<feature type="transmembrane region" description="Helical" evidence="2">
    <location>
        <begin position="73"/>
        <end position="92"/>
    </location>
</feature>
<dbReference type="EMBL" id="PDJC01000001">
    <property type="protein sequence ID" value="PFG15625.1"/>
    <property type="molecule type" value="Genomic_DNA"/>
</dbReference>
<protein>
    <submittedName>
        <fullName evidence="3">Uncharacterized protein</fullName>
    </submittedName>
</protein>
<organism evidence="3 4">
    <name type="scientific">Propionicimonas paludicola</name>
    <dbReference type="NCBI Taxonomy" id="185243"/>
    <lineage>
        <taxon>Bacteria</taxon>
        <taxon>Bacillati</taxon>
        <taxon>Actinomycetota</taxon>
        <taxon>Actinomycetes</taxon>
        <taxon>Propionibacteriales</taxon>
        <taxon>Nocardioidaceae</taxon>
        <taxon>Propionicimonas</taxon>
    </lineage>
</organism>
<feature type="transmembrane region" description="Helical" evidence="2">
    <location>
        <begin position="112"/>
        <end position="139"/>
    </location>
</feature>
<dbReference type="AlphaFoldDB" id="A0A2A9CNG2"/>
<evidence type="ECO:0000313" key="4">
    <source>
        <dbReference type="Proteomes" id="UP000226079"/>
    </source>
</evidence>
<keyword evidence="2" id="KW-0472">Membrane</keyword>
<evidence type="ECO:0000256" key="2">
    <source>
        <dbReference type="SAM" id="Phobius"/>
    </source>
</evidence>
<dbReference type="Proteomes" id="UP000226079">
    <property type="component" value="Unassembled WGS sequence"/>
</dbReference>
<keyword evidence="2" id="KW-0812">Transmembrane</keyword>
<feature type="transmembrane region" description="Helical" evidence="2">
    <location>
        <begin position="169"/>
        <end position="187"/>
    </location>
</feature>
<feature type="transmembrane region" description="Helical" evidence="2">
    <location>
        <begin position="146"/>
        <end position="163"/>
    </location>
</feature>
<evidence type="ECO:0000313" key="3">
    <source>
        <dbReference type="EMBL" id="PFG15625.1"/>
    </source>
</evidence>